<gene>
    <name evidence="1" type="ORF">LCGC14_1721200</name>
</gene>
<evidence type="ECO:0000313" key="1">
    <source>
        <dbReference type="EMBL" id="KKM11195.1"/>
    </source>
</evidence>
<dbReference type="AlphaFoldDB" id="A0A0F9KC30"/>
<dbReference type="EMBL" id="LAZR01015491">
    <property type="protein sequence ID" value="KKM11195.1"/>
    <property type="molecule type" value="Genomic_DNA"/>
</dbReference>
<accession>A0A0F9KC30</accession>
<protein>
    <submittedName>
        <fullName evidence="1">Uncharacterized protein</fullName>
    </submittedName>
</protein>
<organism evidence="1">
    <name type="scientific">marine sediment metagenome</name>
    <dbReference type="NCBI Taxonomy" id="412755"/>
    <lineage>
        <taxon>unclassified sequences</taxon>
        <taxon>metagenomes</taxon>
        <taxon>ecological metagenomes</taxon>
    </lineage>
</organism>
<name>A0A0F9KC30_9ZZZZ</name>
<sequence length="98" mass="9820">MNAKDRSMVARMAGNIAGGILSGTIADAKTAAGPGGTDPIEVLDVLEGMAATMSVNVAIAILKYVDAAIDGGAPCAGCSEPPANHPNDSGCREWHAKL</sequence>
<proteinExistence type="predicted"/>
<reference evidence="1" key="1">
    <citation type="journal article" date="2015" name="Nature">
        <title>Complex archaea that bridge the gap between prokaryotes and eukaryotes.</title>
        <authorList>
            <person name="Spang A."/>
            <person name="Saw J.H."/>
            <person name="Jorgensen S.L."/>
            <person name="Zaremba-Niedzwiedzka K."/>
            <person name="Martijn J."/>
            <person name="Lind A.E."/>
            <person name="van Eijk R."/>
            <person name="Schleper C."/>
            <person name="Guy L."/>
            <person name="Ettema T.J."/>
        </authorList>
    </citation>
    <scope>NUCLEOTIDE SEQUENCE</scope>
</reference>
<comment type="caution">
    <text evidence="1">The sequence shown here is derived from an EMBL/GenBank/DDBJ whole genome shotgun (WGS) entry which is preliminary data.</text>
</comment>